<gene>
    <name evidence="2" type="ORF">B4923_15585</name>
</gene>
<evidence type="ECO:0000256" key="1">
    <source>
        <dbReference type="SAM" id="Coils"/>
    </source>
</evidence>
<name>A0A2U1TNJ7_9GAMM</name>
<organism evidence="2 3">
    <name type="scientific">Brenneria roseae subsp. americana</name>
    <dbReference type="NCBI Taxonomy" id="1508507"/>
    <lineage>
        <taxon>Bacteria</taxon>
        <taxon>Pseudomonadati</taxon>
        <taxon>Pseudomonadota</taxon>
        <taxon>Gammaproteobacteria</taxon>
        <taxon>Enterobacterales</taxon>
        <taxon>Pectobacteriaceae</taxon>
        <taxon>Brenneria</taxon>
    </lineage>
</organism>
<accession>A0A2U1TNJ7</accession>
<dbReference type="NCBIfam" id="TIGR03495">
    <property type="entry name" value="phage_LysB"/>
    <property type="match status" value="1"/>
</dbReference>
<evidence type="ECO:0000313" key="3">
    <source>
        <dbReference type="Proteomes" id="UP000245138"/>
    </source>
</evidence>
<keyword evidence="1" id="KW-0175">Coiled coil</keyword>
<evidence type="ECO:0000313" key="2">
    <source>
        <dbReference type="EMBL" id="PWC10932.1"/>
    </source>
</evidence>
<evidence type="ECO:0008006" key="4">
    <source>
        <dbReference type="Google" id="ProtNLM"/>
    </source>
</evidence>
<reference evidence="2 3" key="1">
    <citation type="submission" date="2018-04" db="EMBL/GenBank/DDBJ databases">
        <title>Brenneria corticis sp.nov.</title>
        <authorList>
            <person name="Li Y."/>
        </authorList>
    </citation>
    <scope>NUCLEOTIDE SEQUENCE [LARGE SCALE GENOMIC DNA]</scope>
    <source>
        <strain evidence="2 3">LMG 27715</strain>
    </source>
</reference>
<proteinExistence type="predicted"/>
<dbReference type="AlphaFoldDB" id="A0A2U1TNJ7"/>
<feature type="coiled-coil region" evidence="1">
    <location>
        <begin position="32"/>
        <end position="104"/>
    </location>
</feature>
<comment type="caution">
    <text evidence="2">The sequence shown here is derived from an EMBL/GenBank/DDBJ whole genome shotgun (WGS) entry which is preliminary data.</text>
</comment>
<keyword evidence="3" id="KW-1185">Reference proteome</keyword>
<dbReference type="Proteomes" id="UP000245138">
    <property type="component" value="Unassembled WGS sequence"/>
</dbReference>
<protein>
    <recommendedName>
        <fullName evidence="4">LysB family transcriptional regulator</fullName>
    </recommendedName>
</protein>
<dbReference type="EMBL" id="QDKJ01000012">
    <property type="protein sequence ID" value="PWC10932.1"/>
    <property type="molecule type" value="Genomic_DNA"/>
</dbReference>
<sequence length="149" mass="16681">MKTALIFGAAILLLLAGLGVQSWRLSHAQQLNDQQSKTLKQQQDALSEKNSQLEALAGQLKRSDEAQARLRELAAKNHAELSGRQKLIERLKRENQELKRWADTLLPADIVRLRQRPALSGGNAYRKWLSEADAVPVPGVEPADQRRSE</sequence>
<dbReference type="InterPro" id="IPR020000">
    <property type="entry name" value="Phage_P2_LysB"/>
</dbReference>
<dbReference type="OrthoDB" id="6604152at2"/>